<sequence length="204" mass="23273">MRQQRFTFTELKPEQKPESRSKKILRGLAKAVPDLEPFNRMWHLSENGEPHGQFDWQNVKIGLAIGEKKEKKKKRKKENKRKFSVLHSIITLDPGVAKIQVLYNIIVPRCNDRKMCKPVVGSSGVPLIARKMKRMQLSSIWTLLAASEDPRLLGSAASFKAPLLKAVSWMENNSEKLFCSQSDGAHCWTLFSTAAYVKRNKVPQ</sequence>
<dbReference type="AlphaFoldDB" id="A0A2H5PUJ3"/>
<comment type="caution">
    <text evidence="2">The sequence shown here is derived from an EMBL/GenBank/DDBJ whole genome shotgun (WGS) entry which is preliminary data.</text>
</comment>
<feature type="non-terminal residue" evidence="2">
    <location>
        <position position="204"/>
    </location>
</feature>
<keyword evidence="3" id="KW-1185">Reference proteome</keyword>
<dbReference type="STRING" id="55188.A0A2H5PUJ3"/>
<evidence type="ECO:0000313" key="3">
    <source>
        <dbReference type="Proteomes" id="UP000236630"/>
    </source>
</evidence>
<protein>
    <submittedName>
        <fullName evidence="2">Uncharacterized protein</fullName>
    </submittedName>
</protein>
<feature type="compositionally biased region" description="Basic and acidic residues" evidence="1">
    <location>
        <begin position="11"/>
        <end position="21"/>
    </location>
</feature>
<evidence type="ECO:0000313" key="2">
    <source>
        <dbReference type="EMBL" id="GAY56013.1"/>
    </source>
</evidence>
<reference evidence="2 3" key="1">
    <citation type="journal article" date="2017" name="Front. Genet.">
        <title>Draft sequencing of the heterozygous diploid genome of Satsuma (Citrus unshiu Marc.) using a hybrid assembly approach.</title>
        <authorList>
            <person name="Shimizu T."/>
            <person name="Tanizawa Y."/>
            <person name="Mochizuki T."/>
            <person name="Nagasaki H."/>
            <person name="Yoshioka T."/>
            <person name="Toyoda A."/>
            <person name="Fujiyama A."/>
            <person name="Kaminuma E."/>
            <person name="Nakamura Y."/>
        </authorList>
    </citation>
    <scope>NUCLEOTIDE SEQUENCE [LARGE SCALE GENOMIC DNA]</scope>
    <source>
        <strain evidence="3">cv. Miyagawa wase</strain>
    </source>
</reference>
<feature type="region of interest" description="Disordered" evidence="1">
    <location>
        <begin position="1"/>
        <end position="22"/>
    </location>
</feature>
<dbReference type="EMBL" id="BDQV01000129">
    <property type="protein sequence ID" value="GAY56013.1"/>
    <property type="molecule type" value="Genomic_DNA"/>
</dbReference>
<gene>
    <name evidence="2" type="ORF">CUMW_168550</name>
</gene>
<organism evidence="2 3">
    <name type="scientific">Citrus unshiu</name>
    <name type="common">Satsuma mandarin</name>
    <name type="synonym">Citrus nobilis var. unshiu</name>
    <dbReference type="NCBI Taxonomy" id="55188"/>
    <lineage>
        <taxon>Eukaryota</taxon>
        <taxon>Viridiplantae</taxon>
        <taxon>Streptophyta</taxon>
        <taxon>Embryophyta</taxon>
        <taxon>Tracheophyta</taxon>
        <taxon>Spermatophyta</taxon>
        <taxon>Magnoliopsida</taxon>
        <taxon>eudicotyledons</taxon>
        <taxon>Gunneridae</taxon>
        <taxon>Pentapetalae</taxon>
        <taxon>rosids</taxon>
        <taxon>malvids</taxon>
        <taxon>Sapindales</taxon>
        <taxon>Rutaceae</taxon>
        <taxon>Aurantioideae</taxon>
        <taxon>Citrus</taxon>
    </lineage>
</organism>
<proteinExistence type="predicted"/>
<dbReference type="PANTHER" id="PTHR16128:SF8">
    <property type="entry name" value="EXPRESSED PROTEIN"/>
    <property type="match status" value="1"/>
</dbReference>
<name>A0A2H5PUJ3_CITUN</name>
<dbReference type="Proteomes" id="UP000236630">
    <property type="component" value="Unassembled WGS sequence"/>
</dbReference>
<dbReference type="PANTHER" id="PTHR16128">
    <property type="entry name" value="FAD/NAD(P)-BINDING OXIDOREDUCTASE FAMILY PROTEIN"/>
    <property type="match status" value="1"/>
</dbReference>
<evidence type="ECO:0000256" key="1">
    <source>
        <dbReference type="SAM" id="MobiDB-lite"/>
    </source>
</evidence>
<accession>A0A2H5PUJ3</accession>